<dbReference type="GO" id="GO:0004803">
    <property type="term" value="F:transposase activity"/>
    <property type="evidence" value="ECO:0007669"/>
    <property type="project" value="InterPro"/>
</dbReference>
<sequence>MTARTRRRWQPEEKLAVIKEVQEKGSVVETCRKYSIDPAMYYRWKASYDTFGVDGLKSHYRRMEPGLRKLMKENSRLKKLLAEKDLTVEMLSEALKKRRMEKR</sequence>
<dbReference type="PANTHER" id="PTHR33609">
    <property type="entry name" value="LOW CALCIUM RESPONSE LOCUS PROTEIN S"/>
    <property type="match status" value="1"/>
</dbReference>
<dbReference type="GO" id="GO:0006313">
    <property type="term" value="P:DNA transposition"/>
    <property type="evidence" value="ECO:0007669"/>
    <property type="project" value="InterPro"/>
</dbReference>
<dbReference type="InterPro" id="IPR010921">
    <property type="entry name" value="Trp_repressor/repl_initiator"/>
</dbReference>
<comment type="caution">
    <text evidence="1">The sequence shown here is derived from an EMBL/GenBank/DDBJ whole genome shotgun (WGS) entry which is preliminary data.</text>
</comment>
<dbReference type="InterPro" id="IPR052546">
    <property type="entry name" value="Transposase_8_domain"/>
</dbReference>
<dbReference type="Pfam" id="PF01527">
    <property type="entry name" value="HTH_Tnp_1"/>
    <property type="match status" value="1"/>
</dbReference>
<dbReference type="EMBL" id="JAGVSJ010000067">
    <property type="protein sequence ID" value="MBX8632778.1"/>
    <property type="molecule type" value="Genomic_DNA"/>
</dbReference>
<gene>
    <name evidence="1" type="ORF">J9259_09760</name>
</gene>
<dbReference type="Proteomes" id="UP000716004">
    <property type="component" value="Unassembled WGS sequence"/>
</dbReference>
<dbReference type="PANTHER" id="PTHR33609:SF1">
    <property type="entry name" value="TRANSPOSASE"/>
    <property type="match status" value="1"/>
</dbReference>
<name>A0A8J7YR17_9ARCH</name>
<dbReference type="InterPro" id="IPR002514">
    <property type="entry name" value="Transposase_8"/>
</dbReference>
<dbReference type="SUPFAM" id="SSF48295">
    <property type="entry name" value="TrpR-like"/>
    <property type="match status" value="1"/>
</dbReference>
<proteinExistence type="predicted"/>
<protein>
    <submittedName>
        <fullName evidence="1">Transposase</fullName>
    </submittedName>
</protein>
<evidence type="ECO:0000313" key="2">
    <source>
        <dbReference type="Proteomes" id="UP000716004"/>
    </source>
</evidence>
<dbReference type="AlphaFoldDB" id="A0A8J7YR17"/>
<dbReference type="GO" id="GO:0043565">
    <property type="term" value="F:sequence-specific DNA binding"/>
    <property type="evidence" value="ECO:0007669"/>
    <property type="project" value="InterPro"/>
</dbReference>
<dbReference type="InterPro" id="IPR036388">
    <property type="entry name" value="WH-like_DNA-bd_sf"/>
</dbReference>
<organism evidence="1 2">
    <name type="scientific">Candidatus Sysuiplasma superficiale</name>
    <dbReference type="NCBI Taxonomy" id="2823368"/>
    <lineage>
        <taxon>Archaea</taxon>
        <taxon>Methanobacteriati</taxon>
        <taxon>Thermoplasmatota</taxon>
        <taxon>Thermoplasmata</taxon>
        <taxon>Candidatus Sysuiplasmatales</taxon>
        <taxon>Candidatus Sysuiplasmataceae</taxon>
        <taxon>Candidatus Sysuiplasma</taxon>
    </lineage>
</organism>
<accession>A0A8J7YR17</accession>
<evidence type="ECO:0000313" key="1">
    <source>
        <dbReference type="EMBL" id="MBX8632778.1"/>
    </source>
</evidence>
<dbReference type="Gene3D" id="1.10.10.10">
    <property type="entry name" value="Winged helix-like DNA-binding domain superfamily/Winged helix DNA-binding domain"/>
    <property type="match status" value="1"/>
</dbReference>
<reference evidence="1" key="1">
    <citation type="submission" date="2021-04" db="EMBL/GenBank/DDBJ databases">
        <title>Genomic insights into ecological role and evolution of a novel Thermoplasmata order Candidatus Sysuiplasmatales.</title>
        <authorList>
            <person name="Yuan Y."/>
        </authorList>
    </citation>
    <scope>NUCLEOTIDE SEQUENCE</scope>
    <source>
        <strain evidence="1">YP2-bin.285</strain>
    </source>
</reference>